<feature type="transmembrane region" description="Helical" evidence="9">
    <location>
        <begin position="851"/>
        <end position="871"/>
    </location>
</feature>
<dbReference type="InterPro" id="IPR050360">
    <property type="entry name" value="MFS_Sugar_Transporters"/>
</dbReference>
<dbReference type="PROSITE" id="PS00217">
    <property type="entry name" value="SUGAR_TRANSPORT_2"/>
    <property type="match status" value="1"/>
</dbReference>
<dbReference type="InterPro" id="IPR000626">
    <property type="entry name" value="Ubiquitin-like_dom"/>
</dbReference>
<dbReference type="Pfam" id="PF00627">
    <property type="entry name" value="UBA"/>
    <property type="match status" value="1"/>
</dbReference>
<evidence type="ECO:0000256" key="2">
    <source>
        <dbReference type="ARBA" id="ARBA00010992"/>
    </source>
</evidence>
<feature type="domain" description="Ubiquitin-like" evidence="11">
    <location>
        <begin position="10"/>
        <end position="79"/>
    </location>
</feature>
<dbReference type="Pfam" id="PF23195">
    <property type="entry name" value="UBQLN1"/>
    <property type="match status" value="1"/>
</dbReference>
<sequence>MSQESSTPGITLNIKGPSELKLSISISPEATVADLKSEIAQKSEVEANRQRLIYSGKVLKDEETLATYKLATGHTVHMVKGAPRAGDAGASSGGASAAATSTTPTGASAFGLPASGAGTGGQQRLPTMAAGQQVVGNPLAALEGVQGHGFGGGIFNPFEGMGNLNDPNAMANMARSPAMMEQITHMLENPEFVDQIINSDPRLSAMGPQMRQMLQSPMFRQMLSNPDMMRQMMQMQQMMGGGAGGGFGGLGGAGAGTAFPPPGAFGQPPSTESDSTATSNLFGGAAPGAGTGAGTAGGNMFGGLPMPTPEQMQNMMGMLGGGAGGAGPGVGLFGQGFGTSAPQDTRPAHERFADQLVQLQHMGFYDGQKNIEALSATGGNVSAAVEYLFIFRSYHLQSTSSVLAANLVKQLNYLSVFAENGRDQVFDVVREREGEKRQRMTHSKAKKPGIPVVSHNLTPDTASDALSTSATQLGGEFIDDRGRRVYRTTTVAPTEPSWSKYIPGGYNRKWQIPLKGKAMMWGIQGISGLAILFYGYDQGVMSGVNNSTSYKVLMGTASDPETQRDSAAIGGIVAIYYLGTLFGGLMGGILGDSIGRIKTIEIACVFAIIGASLQASTQNITWMIFARIITGLGTGSLNAVVPVLSSELSTHDARGAVLGFEFFLNIMGLAVAYWLEFGLKWASNRSEQFSWRFPLAFQLVFLLIILFTISLFPESPRWLAKMGREEEARHILAVCRTPDADEDDLKVSAELYEIMEVVEVERQSTHLNSYWAMFFGSDSYHLKRRTWLIIWLQIMQELVGIGVITVYAPTVFQQAGYSEYKSDLLSGCNDIAYMLSVLIAVFTLDRIGRRVTLYWGAIVMGISLILAGVAAKYVTKTDGSQQAAYGAVVATFVFVYTSTFGATWLTVPWLYPTEITPNFIRAKGGAVSVFGWSIGNGIVTEITPFLFNAIGFWTFILFAVLNFCTLPFIYYWYPETAGRSLEEMDILFSADSILVHKQEKDLKRIAETDPELYHAMALGDKKAIQRKQSYKNPGAVENTRFTEHAGNVKPSA</sequence>
<keyword evidence="6 9" id="KW-0472">Membrane</keyword>
<dbReference type="InterPro" id="IPR020846">
    <property type="entry name" value="MFS_dom"/>
</dbReference>
<keyword evidence="5 9" id="KW-1133">Transmembrane helix</keyword>
<dbReference type="SMART" id="SM00727">
    <property type="entry name" value="STI1"/>
    <property type="match status" value="2"/>
</dbReference>
<evidence type="ECO:0000256" key="8">
    <source>
        <dbReference type="SAM" id="MobiDB-lite"/>
    </source>
</evidence>
<feature type="transmembrane region" description="Helical" evidence="9">
    <location>
        <begin position="656"/>
        <end position="675"/>
    </location>
</feature>
<feature type="compositionally biased region" description="Polar residues" evidence="8">
    <location>
        <begin position="270"/>
        <end position="281"/>
    </location>
</feature>
<evidence type="ECO:0000256" key="5">
    <source>
        <dbReference type="ARBA" id="ARBA00022989"/>
    </source>
</evidence>
<comment type="catalytic activity">
    <reaction evidence="7">
        <text>myo-inositol(out) + H(+)(out) = myo-inositol(in) + H(+)(in)</text>
        <dbReference type="Rhea" id="RHEA:60364"/>
        <dbReference type="ChEBI" id="CHEBI:15378"/>
        <dbReference type="ChEBI" id="CHEBI:17268"/>
    </reaction>
</comment>
<feature type="domain" description="UBA" evidence="10">
    <location>
        <begin position="347"/>
        <end position="391"/>
    </location>
</feature>
<dbReference type="PANTHER" id="PTHR48022">
    <property type="entry name" value="PLASTIDIC GLUCOSE TRANSPORTER 4"/>
    <property type="match status" value="1"/>
</dbReference>
<dbReference type="InterPro" id="IPR006636">
    <property type="entry name" value="STI1_HS-bd"/>
</dbReference>
<dbReference type="Pfam" id="PF00083">
    <property type="entry name" value="Sugar_tr"/>
    <property type="match status" value="1"/>
</dbReference>
<feature type="transmembrane region" description="Helical" evidence="9">
    <location>
        <begin position="883"/>
        <end position="907"/>
    </location>
</feature>
<dbReference type="InterPro" id="IPR036259">
    <property type="entry name" value="MFS_trans_sf"/>
</dbReference>
<keyword evidence="4 9" id="KW-0812">Transmembrane</keyword>
<keyword evidence="3" id="KW-0813">Transport</keyword>
<comment type="subcellular location">
    <subcellularLocation>
        <location evidence="1">Membrane</location>
        <topology evidence="1">Multi-pass membrane protein</topology>
    </subcellularLocation>
</comment>
<dbReference type="SUPFAM" id="SSF103473">
    <property type="entry name" value="MFS general substrate transporter"/>
    <property type="match status" value="1"/>
</dbReference>
<dbReference type="InterPro" id="IPR029071">
    <property type="entry name" value="Ubiquitin-like_domsf"/>
</dbReference>
<evidence type="ECO:0000259" key="12">
    <source>
        <dbReference type="PROSITE" id="PS50850"/>
    </source>
</evidence>
<feature type="transmembrane region" description="Helical" evidence="9">
    <location>
        <begin position="599"/>
        <end position="616"/>
    </location>
</feature>
<dbReference type="EMBL" id="LN483345">
    <property type="protein sequence ID" value="CDZ98692.1"/>
    <property type="molecule type" value="Genomic_DNA"/>
</dbReference>
<evidence type="ECO:0000256" key="6">
    <source>
        <dbReference type="ARBA" id="ARBA00023136"/>
    </source>
</evidence>
<dbReference type="SMART" id="SM00213">
    <property type="entry name" value="UBQ"/>
    <property type="match status" value="1"/>
</dbReference>
<dbReference type="Gene3D" id="1.10.8.10">
    <property type="entry name" value="DNA helicase RuvA subunit, C-terminal domain"/>
    <property type="match status" value="1"/>
</dbReference>
<feature type="region of interest" description="Disordered" evidence="8">
    <location>
        <begin position="82"/>
        <end position="104"/>
    </location>
</feature>
<dbReference type="InterPro" id="IPR015940">
    <property type="entry name" value="UBA"/>
</dbReference>
<feature type="transmembrane region" description="Helical" evidence="9">
    <location>
        <begin position="945"/>
        <end position="973"/>
    </location>
</feature>
<dbReference type="AlphaFoldDB" id="A0A0F7SNS4"/>
<dbReference type="SMART" id="SM00165">
    <property type="entry name" value="UBA"/>
    <property type="match status" value="1"/>
</dbReference>
<feature type="compositionally biased region" description="Gly residues" evidence="8">
    <location>
        <begin position="285"/>
        <end position="301"/>
    </location>
</feature>
<dbReference type="PRINTS" id="PR00171">
    <property type="entry name" value="SUGRTRNSPORT"/>
</dbReference>
<feature type="transmembrane region" description="Helical" evidence="9">
    <location>
        <begin position="919"/>
        <end position="939"/>
    </location>
</feature>
<reference evidence="13" key="1">
    <citation type="submission" date="2014-08" db="EMBL/GenBank/DDBJ databases">
        <authorList>
            <person name="Sharma Rahul"/>
            <person name="Thines Marco"/>
        </authorList>
    </citation>
    <scope>NUCLEOTIDE SEQUENCE</scope>
</reference>
<dbReference type="InterPro" id="IPR003663">
    <property type="entry name" value="Sugar/inositol_transpt"/>
</dbReference>
<evidence type="ECO:0000313" key="13">
    <source>
        <dbReference type="EMBL" id="CDZ98692.1"/>
    </source>
</evidence>
<evidence type="ECO:0000259" key="10">
    <source>
        <dbReference type="PROSITE" id="PS50030"/>
    </source>
</evidence>
<dbReference type="FunFam" id="1.20.1250.20:FF:000090">
    <property type="entry name" value="MFS sugar transporter, putative"/>
    <property type="match status" value="1"/>
</dbReference>
<dbReference type="PROSITE" id="PS50030">
    <property type="entry name" value="UBA"/>
    <property type="match status" value="1"/>
</dbReference>
<protein>
    <submittedName>
        <fullName evidence="13">General substrate transporter</fullName>
    </submittedName>
</protein>
<feature type="transmembrane region" description="Helical" evidence="9">
    <location>
        <begin position="518"/>
        <end position="536"/>
    </location>
</feature>
<dbReference type="PROSITE" id="PS50053">
    <property type="entry name" value="UBIQUITIN_2"/>
    <property type="match status" value="1"/>
</dbReference>
<dbReference type="GO" id="GO:0016020">
    <property type="term" value="C:membrane"/>
    <property type="evidence" value="ECO:0007669"/>
    <property type="project" value="UniProtKB-SubCell"/>
</dbReference>
<dbReference type="InterPro" id="IPR009060">
    <property type="entry name" value="UBA-like_sf"/>
</dbReference>
<feature type="region of interest" description="Disordered" evidence="8">
    <location>
        <begin position="260"/>
        <end position="302"/>
    </location>
</feature>
<evidence type="ECO:0000256" key="1">
    <source>
        <dbReference type="ARBA" id="ARBA00004141"/>
    </source>
</evidence>
<dbReference type="NCBIfam" id="TIGR00879">
    <property type="entry name" value="SP"/>
    <property type="match status" value="1"/>
</dbReference>
<dbReference type="GO" id="GO:0005351">
    <property type="term" value="F:carbohydrate:proton symporter activity"/>
    <property type="evidence" value="ECO:0007669"/>
    <property type="project" value="TreeGrafter"/>
</dbReference>
<comment type="similarity">
    <text evidence="2">Belongs to the major facilitator superfamily. Sugar transporter (TC 2.A.1.1) family.</text>
</comment>
<evidence type="ECO:0000256" key="9">
    <source>
        <dbReference type="SAM" id="Phobius"/>
    </source>
</evidence>
<feature type="domain" description="Major facilitator superfamily (MFS) profile" evidence="12">
    <location>
        <begin position="523"/>
        <end position="977"/>
    </location>
</feature>
<feature type="transmembrane region" description="Helical" evidence="9">
    <location>
        <begin position="695"/>
        <end position="712"/>
    </location>
</feature>
<evidence type="ECO:0000256" key="7">
    <source>
        <dbReference type="ARBA" id="ARBA00049119"/>
    </source>
</evidence>
<dbReference type="InterPro" id="IPR005829">
    <property type="entry name" value="Sugar_transporter_CS"/>
</dbReference>
<dbReference type="Pfam" id="PF00240">
    <property type="entry name" value="ubiquitin"/>
    <property type="match status" value="1"/>
</dbReference>
<evidence type="ECO:0000256" key="4">
    <source>
        <dbReference type="ARBA" id="ARBA00022692"/>
    </source>
</evidence>
<dbReference type="Gene3D" id="1.20.1250.20">
    <property type="entry name" value="MFS general substrate transporter like domains"/>
    <property type="match status" value="1"/>
</dbReference>
<dbReference type="CDD" id="cd14399">
    <property type="entry name" value="UBA_PLICs"/>
    <property type="match status" value="1"/>
</dbReference>
<feature type="transmembrane region" description="Helical" evidence="9">
    <location>
        <begin position="622"/>
        <end position="644"/>
    </location>
</feature>
<dbReference type="PROSITE" id="PS00216">
    <property type="entry name" value="SUGAR_TRANSPORT_1"/>
    <property type="match status" value="1"/>
</dbReference>
<dbReference type="Gene3D" id="3.10.20.90">
    <property type="entry name" value="Phosphatidylinositol 3-kinase Catalytic Subunit, Chain A, domain 1"/>
    <property type="match status" value="1"/>
</dbReference>
<dbReference type="InterPro" id="IPR005828">
    <property type="entry name" value="MFS_sugar_transport-like"/>
</dbReference>
<feature type="transmembrane region" description="Helical" evidence="9">
    <location>
        <begin position="567"/>
        <end position="587"/>
    </location>
</feature>
<evidence type="ECO:0000259" key="11">
    <source>
        <dbReference type="PROSITE" id="PS50053"/>
    </source>
</evidence>
<proteinExistence type="inferred from homology"/>
<dbReference type="SUPFAM" id="SSF54236">
    <property type="entry name" value="Ubiquitin-like"/>
    <property type="match status" value="1"/>
</dbReference>
<dbReference type="PANTHER" id="PTHR48022:SF78">
    <property type="entry name" value="MONOSACCHARIDE TRANSPORTER, PUTATIVE (AFU_ORTHOLOGUE AFUA_2G02110)-RELATED"/>
    <property type="match status" value="1"/>
</dbReference>
<dbReference type="PROSITE" id="PS50850">
    <property type="entry name" value="MFS"/>
    <property type="match status" value="1"/>
</dbReference>
<dbReference type="CDD" id="cd16106">
    <property type="entry name" value="Ubl_Dsk2p_like"/>
    <property type="match status" value="1"/>
</dbReference>
<dbReference type="SUPFAM" id="SSF46934">
    <property type="entry name" value="UBA-like"/>
    <property type="match status" value="1"/>
</dbReference>
<feature type="transmembrane region" description="Helical" evidence="9">
    <location>
        <begin position="788"/>
        <end position="812"/>
    </location>
</feature>
<accession>A0A0F7SNS4</accession>
<organism evidence="13">
    <name type="scientific">Phaffia rhodozyma</name>
    <name type="common">Yeast</name>
    <name type="synonym">Xanthophyllomyces dendrorhous</name>
    <dbReference type="NCBI Taxonomy" id="264483"/>
    <lineage>
        <taxon>Eukaryota</taxon>
        <taxon>Fungi</taxon>
        <taxon>Dikarya</taxon>
        <taxon>Basidiomycota</taxon>
        <taxon>Agaricomycotina</taxon>
        <taxon>Tremellomycetes</taxon>
        <taxon>Cystofilobasidiales</taxon>
        <taxon>Mrakiaceae</taxon>
        <taxon>Phaffia</taxon>
    </lineage>
</organism>
<evidence type="ECO:0000256" key="3">
    <source>
        <dbReference type="ARBA" id="ARBA00022448"/>
    </source>
</evidence>
<name>A0A0F7SNS4_PHARH</name>